<feature type="domain" description="T-box" evidence="8">
    <location>
        <begin position="93"/>
        <end position="271"/>
    </location>
</feature>
<dbReference type="PROSITE" id="PS01264">
    <property type="entry name" value="TBOX_2"/>
    <property type="match status" value="1"/>
</dbReference>
<dbReference type="GO" id="GO:0045893">
    <property type="term" value="P:positive regulation of DNA-templated transcription"/>
    <property type="evidence" value="ECO:0007669"/>
    <property type="project" value="InterPro"/>
</dbReference>
<dbReference type="OrthoDB" id="7442607at2759"/>
<dbReference type="RefSeq" id="XP_022338950.1">
    <property type="nucleotide sequence ID" value="XM_022483242.1"/>
</dbReference>
<feature type="region of interest" description="Disordered" evidence="7">
    <location>
        <begin position="518"/>
        <end position="541"/>
    </location>
</feature>
<protein>
    <submittedName>
        <fullName evidence="10">T-box transcription factor TBX2-like isoform X4</fullName>
    </submittedName>
</protein>
<evidence type="ECO:0000313" key="9">
    <source>
        <dbReference type="Proteomes" id="UP000694844"/>
    </source>
</evidence>
<evidence type="ECO:0000313" key="10">
    <source>
        <dbReference type="RefSeq" id="XP_022338950.1"/>
    </source>
</evidence>
<feature type="compositionally biased region" description="Low complexity" evidence="7">
    <location>
        <begin position="563"/>
        <end position="597"/>
    </location>
</feature>
<gene>
    <name evidence="10" type="primary">LOC111134319</name>
</gene>
<feature type="compositionally biased region" description="Polar residues" evidence="7">
    <location>
        <begin position="359"/>
        <end position="371"/>
    </location>
</feature>
<dbReference type="PANTHER" id="PTHR11267:SF181">
    <property type="entry name" value="OPTOMOTOR-BLIND PROTEIN"/>
    <property type="match status" value="1"/>
</dbReference>
<evidence type="ECO:0000256" key="2">
    <source>
        <dbReference type="ARBA" id="ARBA00023015"/>
    </source>
</evidence>
<dbReference type="PROSITE" id="PS50252">
    <property type="entry name" value="TBOX_3"/>
    <property type="match status" value="1"/>
</dbReference>
<dbReference type="GO" id="GO:0000785">
    <property type="term" value="C:chromatin"/>
    <property type="evidence" value="ECO:0007669"/>
    <property type="project" value="TreeGrafter"/>
</dbReference>
<dbReference type="Pfam" id="PF00907">
    <property type="entry name" value="T-box"/>
    <property type="match status" value="1"/>
</dbReference>
<name>A0A8B8EFT4_CRAVI</name>
<dbReference type="Proteomes" id="UP000694844">
    <property type="component" value="Chromosome 5"/>
</dbReference>
<keyword evidence="3 6" id="KW-0238">DNA-binding</keyword>
<feature type="compositionally biased region" description="Basic and acidic residues" evidence="7">
    <location>
        <begin position="623"/>
        <end position="640"/>
    </location>
</feature>
<dbReference type="PANTHER" id="PTHR11267">
    <property type="entry name" value="T-BOX PROTEIN-RELATED"/>
    <property type="match status" value="1"/>
</dbReference>
<feature type="compositionally biased region" description="Basic and acidic residues" evidence="7">
    <location>
        <begin position="374"/>
        <end position="416"/>
    </location>
</feature>
<keyword evidence="4" id="KW-0804">Transcription</keyword>
<evidence type="ECO:0000256" key="3">
    <source>
        <dbReference type="ARBA" id="ARBA00023125"/>
    </source>
</evidence>
<evidence type="ECO:0000256" key="7">
    <source>
        <dbReference type="SAM" id="MobiDB-lite"/>
    </source>
</evidence>
<proteinExistence type="predicted"/>
<feature type="region of interest" description="Disordered" evidence="7">
    <location>
        <begin position="336"/>
        <end position="434"/>
    </location>
</feature>
<dbReference type="GO" id="GO:0000978">
    <property type="term" value="F:RNA polymerase II cis-regulatory region sequence-specific DNA binding"/>
    <property type="evidence" value="ECO:0007669"/>
    <property type="project" value="InterPro"/>
</dbReference>
<dbReference type="SUPFAM" id="SSF49417">
    <property type="entry name" value="p53-like transcription factors"/>
    <property type="match status" value="1"/>
</dbReference>
<keyword evidence="5 6" id="KW-0539">Nucleus</keyword>
<evidence type="ECO:0000256" key="4">
    <source>
        <dbReference type="ARBA" id="ARBA00023163"/>
    </source>
</evidence>
<organism evidence="9 10">
    <name type="scientific">Crassostrea virginica</name>
    <name type="common">Eastern oyster</name>
    <dbReference type="NCBI Taxonomy" id="6565"/>
    <lineage>
        <taxon>Eukaryota</taxon>
        <taxon>Metazoa</taxon>
        <taxon>Spiralia</taxon>
        <taxon>Lophotrochozoa</taxon>
        <taxon>Mollusca</taxon>
        <taxon>Bivalvia</taxon>
        <taxon>Autobranchia</taxon>
        <taxon>Pteriomorphia</taxon>
        <taxon>Ostreida</taxon>
        <taxon>Ostreoidea</taxon>
        <taxon>Ostreidae</taxon>
        <taxon>Crassostrea</taxon>
    </lineage>
</organism>
<feature type="region of interest" description="Disordered" evidence="7">
    <location>
        <begin position="553"/>
        <end position="640"/>
    </location>
</feature>
<dbReference type="GO" id="GO:0001708">
    <property type="term" value="P:cell fate specification"/>
    <property type="evidence" value="ECO:0007669"/>
    <property type="project" value="TreeGrafter"/>
</dbReference>
<dbReference type="InterPro" id="IPR001699">
    <property type="entry name" value="TF_T-box"/>
</dbReference>
<comment type="subcellular location">
    <subcellularLocation>
        <location evidence="1 6">Nucleus</location>
    </subcellularLocation>
</comment>
<dbReference type="InterPro" id="IPR036960">
    <property type="entry name" value="T-box_sf"/>
</dbReference>
<dbReference type="InterPro" id="IPR018186">
    <property type="entry name" value="TF_T-box_CS"/>
</dbReference>
<evidence type="ECO:0000259" key="8">
    <source>
        <dbReference type="PROSITE" id="PS50252"/>
    </source>
</evidence>
<dbReference type="CDD" id="cd20188">
    <property type="entry name" value="T-box_TBX2_3-like"/>
    <property type="match status" value="1"/>
</dbReference>
<dbReference type="PRINTS" id="PR00937">
    <property type="entry name" value="TBOX"/>
</dbReference>
<feature type="region of interest" description="Disordered" evidence="7">
    <location>
        <begin position="266"/>
        <end position="320"/>
    </location>
</feature>
<dbReference type="GeneID" id="111134319"/>
<dbReference type="AlphaFoldDB" id="A0A8B8EFT4"/>
<sequence>MIYQNQNPELAMAYNPFLLPRPADYTSLLQQHYLPGMSVPAPPGIPASILPKLQQSVGRSPLTPGDLLHPFHPRPLRTMEPEPDAQDDPKVEIESKDLWEQFHNLGTEMVITKSGRRMFPPFKVRVSGLDKRAKYILLMDIVAVDDCRYKFHNSRWMVAGKADPEMPKRMYIHPDSPSTGEQWMQKVVSFHKLKLTNNISDKHGYTILNSMHKYQPRFHLVRANDILKLPYSAFRTYVFKETEFIAVTAYQNEKITQLKIDNNPFAKGFRDSGSGKREKKRILMSSLHQSSTKYSDDVSRVDDGQSDEDDEICVDETDDVTEDTVSILSRLHSDFKASNAENAPKAPSERGSPIRPDPQINSRSPSASSTPEPLPRKSPEVETPGNEEKSKESKHHDTGSDSPRSSERSSPERDRSPGCSRLFSKEHSSPPNVTVVQPSVTHPMFPYLYPYTSSASTFPYPMSHMLFSGSSSLSQGLQMPFLSTSGHSDFSHIPAHALSSLNQFSLQNHLMQSNYSSLSSSLAGRNPTSPTAPIPNSLGPIFPSRSNHRFSPYSYSLSKSHGDISPSSSDSGIKSSSPPSFAGITRPSPIRPRSPLSHHMTPMAAHSKPHSELRSMEQMLNGLDRKKAVHHESSSVAMEK</sequence>
<accession>A0A8B8EFT4</accession>
<feature type="compositionally biased region" description="Acidic residues" evidence="7">
    <location>
        <begin position="304"/>
        <end position="320"/>
    </location>
</feature>
<evidence type="ECO:0000256" key="6">
    <source>
        <dbReference type="PROSITE-ProRule" id="PRU00201"/>
    </source>
</evidence>
<dbReference type="FunFam" id="2.60.40.820:FF:000003">
    <property type="entry name" value="T-box transcription factor TBX3"/>
    <property type="match status" value="1"/>
</dbReference>
<comment type="caution">
    <text evidence="6">Lacks conserved residue(s) required for the propagation of feature annotation.</text>
</comment>
<evidence type="ECO:0000256" key="5">
    <source>
        <dbReference type="ARBA" id="ARBA00023242"/>
    </source>
</evidence>
<dbReference type="SMART" id="SM00425">
    <property type="entry name" value="TBOX"/>
    <property type="match status" value="1"/>
</dbReference>
<dbReference type="Gene3D" id="2.60.40.820">
    <property type="entry name" value="Transcription factor, T-box"/>
    <property type="match status" value="1"/>
</dbReference>
<keyword evidence="2" id="KW-0805">Transcription regulation</keyword>
<dbReference type="PROSITE" id="PS01283">
    <property type="entry name" value="TBOX_1"/>
    <property type="match status" value="1"/>
</dbReference>
<keyword evidence="9" id="KW-1185">Reference proteome</keyword>
<dbReference type="GO" id="GO:0000981">
    <property type="term" value="F:DNA-binding transcription factor activity, RNA polymerase II-specific"/>
    <property type="evidence" value="ECO:0007669"/>
    <property type="project" value="TreeGrafter"/>
</dbReference>
<evidence type="ECO:0000256" key="1">
    <source>
        <dbReference type="ARBA" id="ARBA00004123"/>
    </source>
</evidence>
<dbReference type="InterPro" id="IPR046360">
    <property type="entry name" value="T-box_DNA-bd"/>
</dbReference>
<feature type="compositionally biased region" description="Basic and acidic residues" evidence="7">
    <location>
        <begin position="294"/>
        <end position="303"/>
    </location>
</feature>
<reference evidence="10" key="1">
    <citation type="submission" date="2025-08" db="UniProtKB">
        <authorList>
            <consortium name="RefSeq"/>
        </authorList>
    </citation>
    <scope>IDENTIFICATION</scope>
    <source>
        <tissue evidence="10">Whole sample</tissue>
    </source>
</reference>
<dbReference type="InterPro" id="IPR008967">
    <property type="entry name" value="p53-like_TF_DNA-bd_sf"/>
</dbReference>
<dbReference type="GO" id="GO:0005634">
    <property type="term" value="C:nucleus"/>
    <property type="evidence" value="ECO:0007669"/>
    <property type="project" value="UniProtKB-SubCell"/>
</dbReference>